<evidence type="ECO:0000256" key="14">
    <source>
        <dbReference type="ARBA" id="ARBA00038393"/>
    </source>
</evidence>
<evidence type="ECO:0000256" key="7">
    <source>
        <dbReference type="ARBA" id="ARBA00022737"/>
    </source>
</evidence>
<dbReference type="GO" id="GO:0042742">
    <property type="term" value="P:defense response to bacterium"/>
    <property type="evidence" value="ECO:0007669"/>
    <property type="project" value="UniProtKB-KW"/>
</dbReference>
<evidence type="ECO:0000256" key="12">
    <source>
        <dbReference type="ARBA" id="ARBA00023157"/>
    </source>
</evidence>
<proteinExistence type="inferred from homology"/>
<feature type="domain" description="Gnk2-homologous" evidence="16">
    <location>
        <begin position="34"/>
        <end position="136"/>
    </location>
</feature>
<dbReference type="PROSITE" id="PS51473">
    <property type="entry name" value="GNK2"/>
    <property type="match status" value="1"/>
</dbReference>
<dbReference type="HOGENOM" id="CLU_146287_0_0_1"/>
<dbReference type="Gene3D" id="3.30.430.20">
    <property type="entry name" value="Gnk2 domain, C-X8-C-X2-C motif"/>
    <property type="match status" value="1"/>
</dbReference>
<keyword evidence="9" id="KW-0965">Cell junction</keyword>
<dbReference type="InterPro" id="IPR051378">
    <property type="entry name" value="Cell2Cell_Antifungal"/>
</dbReference>
<keyword evidence="10" id="KW-0044">Antibiotic</keyword>
<feature type="chain" id="PRO_5002349358" description="Gnk2-homologous domain-containing protein" evidence="15">
    <location>
        <begin position="29"/>
        <end position="139"/>
    </location>
</feature>
<dbReference type="eggNOG" id="ENOG502S44F">
    <property type="taxonomic scope" value="Eukaryota"/>
</dbReference>
<dbReference type="GO" id="GO:0009506">
    <property type="term" value="C:plasmodesma"/>
    <property type="evidence" value="ECO:0007669"/>
    <property type="project" value="UniProtKB-SubCell"/>
</dbReference>
<reference evidence="18" key="2">
    <citation type="submission" date="2013-12" db="EMBL/GenBank/DDBJ databases">
        <authorList>
            <person name="Yu Y."/>
            <person name="Lee S."/>
            <person name="de Baynast K."/>
            <person name="Wissotski M."/>
            <person name="Liu L."/>
            <person name="Talag J."/>
            <person name="Goicoechea J."/>
            <person name="Angelova A."/>
            <person name="Jetty R."/>
            <person name="Kudrna D."/>
            <person name="Golser W."/>
            <person name="Rivera L."/>
            <person name="Zhang J."/>
            <person name="Wing R."/>
        </authorList>
    </citation>
    <scope>NUCLEOTIDE SEQUENCE</scope>
</reference>
<dbReference type="STRING" id="77586.A0A0D9X2C5"/>
<dbReference type="GO" id="GO:0050832">
    <property type="term" value="P:defense response to fungus"/>
    <property type="evidence" value="ECO:0007669"/>
    <property type="project" value="UniProtKB-KW"/>
</dbReference>
<evidence type="ECO:0000256" key="2">
    <source>
        <dbReference type="ARBA" id="ARBA00022529"/>
    </source>
</evidence>
<evidence type="ECO:0000256" key="13">
    <source>
        <dbReference type="ARBA" id="ARBA00024184"/>
    </source>
</evidence>
<comment type="subcellular location">
    <subcellularLocation>
        <location evidence="13">Cell junction</location>
        <location evidence="13">Plasmodesma</location>
    </subcellularLocation>
    <subcellularLocation>
        <location evidence="1">Cell membrane</location>
        <topology evidence="1">Single-pass type I membrane protein</topology>
    </subcellularLocation>
</comment>
<accession>A0A0D9X2C5</accession>
<reference evidence="17" key="3">
    <citation type="submission" date="2015-04" db="UniProtKB">
        <authorList>
            <consortium name="EnsemblPlants"/>
        </authorList>
    </citation>
    <scope>IDENTIFICATION</scope>
</reference>
<dbReference type="GO" id="GO:0005886">
    <property type="term" value="C:plasma membrane"/>
    <property type="evidence" value="ECO:0007669"/>
    <property type="project" value="UniProtKB-SubCell"/>
</dbReference>
<evidence type="ECO:0000256" key="11">
    <source>
        <dbReference type="ARBA" id="ARBA00023035"/>
    </source>
</evidence>
<evidence type="ECO:0000256" key="15">
    <source>
        <dbReference type="SAM" id="SignalP"/>
    </source>
</evidence>
<dbReference type="GO" id="GO:0031640">
    <property type="term" value="P:killing of cells of another organism"/>
    <property type="evidence" value="ECO:0007669"/>
    <property type="project" value="UniProtKB-KW"/>
</dbReference>
<keyword evidence="4" id="KW-0945">Host-virus interaction</keyword>
<sequence length="139" mass="14659">MANFTKYSHPLLPISALLLLLLLRGGEAEAAPNTAARSVLCNGAVYGVDDPFAASLAYVLGELESVTPSRADMYSISPYPNAFAYGRAACRVGLGGEDCASCLAAAVGRMDATCRHAIGARALLVDCSVRYEQYAFVDF</sequence>
<evidence type="ECO:0000256" key="3">
    <source>
        <dbReference type="ARBA" id="ARBA00022577"/>
    </source>
</evidence>
<keyword evidence="8" id="KW-0611">Plant defense</keyword>
<keyword evidence="12" id="KW-1015">Disulfide bond</keyword>
<keyword evidence="6" id="KW-0430">Lectin</keyword>
<evidence type="ECO:0000259" key="16">
    <source>
        <dbReference type="PROSITE" id="PS51473"/>
    </source>
</evidence>
<keyword evidence="11" id="KW-0465">Mannose-binding</keyword>
<protein>
    <recommendedName>
        <fullName evidence="16">Gnk2-homologous domain-containing protein</fullName>
    </recommendedName>
</protein>
<dbReference type="Pfam" id="PF01657">
    <property type="entry name" value="Stress-antifung"/>
    <property type="match status" value="1"/>
</dbReference>
<dbReference type="InterPro" id="IPR002902">
    <property type="entry name" value="GNK2"/>
</dbReference>
<evidence type="ECO:0000256" key="6">
    <source>
        <dbReference type="ARBA" id="ARBA00022734"/>
    </source>
</evidence>
<evidence type="ECO:0000256" key="1">
    <source>
        <dbReference type="ARBA" id="ARBA00004251"/>
    </source>
</evidence>
<dbReference type="EnsemblPlants" id="LPERR07G21580.1">
    <property type="protein sequence ID" value="LPERR07G21580.1"/>
    <property type="gene ID" value="LPERR07G21580"/>
</dbReference>
<dbReference type="CDD" id="cd23509">
    <property type="entry name" value="Gnk2-like"/>
    <property type="match status" value="1"/>
</dbReference>
<evidence type="ECO:0000256" key="4">
    <source>
        <dbReference type="ARBA" id="ARBA00022581"/>
    </source>
</evidence>
<dbReference type="AlphaFoldDB" id="A0A0D9X2C5"/>
<comment type="similarity">
    <text evidence="14">Belongs to the cysteine-rich repeat secretory protein family. Plasmodesmata-located proteins (PDLD) subfamily.</text>
</comment>
<evidence type="ECO:0000313" key="18">
    <source>
        <dbReference type="Proteomes" id="UP000032180"/>
    </source>
</evidence>
<reference evidence="17 18" key="1">
    <citation type="submission" date="2012-08" db="EMBL/GenBank/DDBJ databases">
        <title>Oryza genome evolution.</title>
        <authorList>
            <person name="Wing R.A."/>
        </authorList>
    </citation>
    <scope>NUCLEOTIDE SEQUENCE</scope>
</reference>
<dbReference type="InterPro" id="IPR038408">
    <property type="entry name" value="GNK2_sf"/>
</dbReference>
<keyword evidence="5 15" id="KW-0732">Signal</keyword>
<feature type="signal peptide" evidence="15">
    <location>
        <begin position="1"/>
        <end position="28"/>
    </location>
</feature>
<dbReference type="GO" id="GO:0005537">
    <property type="term" value="F:D-mannose binding"/>
    <property type="evidence" value="ECO:0007669"/>
    <property type="project" value="UniProtKB-KW"/>
</dbReference>
<dbReference type="Gramene" id="LPERR07G21580.1">
    <property type="protein sequence ID" value="LPERR07G21580.1"/>
    <property type="gene ID" value="LPERR07G21580"/>
</dbReference>
<evidence type="ECO:0000256" key="5">
    <source>
        <dbReference type="ARBA" id="ARBA00022729"/>
    </source>
</evidence>
<organism evidence="17 18">
    <name type="scientific">Leersia perrieri</name>
    <dbReference type="NCBI Taxonomy" id="77586"/>
    <lineage>
        <taxon>Eukaryota</taxon>
        <taxon>Viridiplantae</taxon>
        <taxon>Streptophyta</taxon>
        <taxon>Embryophyta</taxon>
        <taxon>Tracheophyta</taxon>
        <taxon>Spermatophyta</taxon>
        <taxon>Magnoliopsida</taxon>
        <taxon>Liliopsida</taxon>
        <taxon>Poales</taxon>
        <taxon>Poaceae</taxon>
        <taxon>BOP clade</taxon>
        <taxon>Oryzoideae</taxon>
        <taxon>Oryzeae</taxon>
        <taxon>Oryzinae</taxon>
        <taxon>Leersia</taxon>
    </lineage>
</organism>
<dbReference type="Proteomes" id="UP000032180">
    <property type="component" value="Chromosome 7"/>
</dbReference>
<evidence type="ECO:0000256" key="10">
    <source>
        <dbReference type="ARBA" id="ARBA00023022"/>
    </source>
</evidence>
<keyword evidence="2" id="KW-0929">Antimicrobial</keyword>
<keyword evidence="7" id="KW-0677">Repeat</keyword>
<keyword evidence="18" id="KW-1185">Reference proteome</keyword>
<evidence type="ECO:0000256" key="9">
    <source>
        <dbReference type="ARBA" id="ARBA00022949"/>
    </source>
</evidence>
<dbReference type="PANTHER" id="PTHR32080:SF54">
    <property type="entry name" value="GNK2-HOMOLOGOUS DOMAIN-CONTAINING PROTEIN"/>
    <property type="match status" value="1"/>
</dbReference>
<evidence type="ECO:0000256" key="8">
    <source>
        <dbReference type="ARBA" id="ARBA00022821"/>
    </source>
</evidence>
<keyword evidence="3" id="KW-0295">Fungicide</keyword>
<dbReference type="PANTHER" id="PTHR32080">
    <property type="entry name" value="ANTIFUNGAL PROTEIN GINKBILOBIN-2-LIKE"/>
    <property type="match status" value="1"/>
</dbReference>
<name>A0A0D9X2C5_9ORYZ</name>
<evidence type="ECO:0000313" key="17">
    <source>
        <dbReference type="EnsemblPlants" id="LPERR07G21580.1"/>
    </source>
</evidence>